<accession>A0A095ZG21</accession>
<evidence type="ECO:0000313" key="1">
    <source>
        <dbReference type="EMBL" id="KGF17622.1"/>
    </source>
</evidence>
<dbReference type="RefSeq" id="WP_035120860.1">
    <property type="nucleotide sequence ID" value="NZ_JRNE01000037.1"/>
</dbReference>
<comment type="caution">
    <text evidence="1">The sequence shown here is derived from an EMBL/GenBank/DDBJ whole genome shotgun (WGS) entry which is preliminary data.</text>
</comment>
<proteinExistence type="predicted"/>
<dbReference type="AlphaFoldDB" id="A0A095ZG21"/>
<sequence>MSDPQPDTVVVNVVEITVFAERWRADLLLGRLGLAIGARQGGVDAGFSVTDAEDDDWGLVDQWRQLNAGVRPPTDKGLHTVVAWFTGEPKGAGDDDADTADEDETLAIILDALDGLAQAGVGESELDYDGANPDHVPFGDVRHVIELPAATIAKGADLAPDVAAAVGRLRGLVAAGRGPAPEVTSIQMRSRAAFDEARSAWLAEEGRAR</sequence>
<reference evidence="1 2" key="1">
    <citation type="submission" date="2014-07" db="EMBL/GenBank/DDBJ databases">
        <authorList>
            <person name="McCorrison J."/>
            <person name="Sanka R."/>
            <person name="Torralba M."/>
            <person name="Gillis M."/>
            <person name="Haft D.H."/>
            <person name="Methe B."/>
            <person name="Sutton G."/>
            <person name="Nelson K.E."/>
        </authorList>
    </citation>
    <scope>NUCLEOTIDE SEQUENCE [LARGE SCALE GENOMIC DNA]</scope>
    <source>
        <strain evidence="1 2">DNF00450</strain>
    </source>
</reference>
<dbReference type="EMBL" id="JRNE01000037">
    <property type="protein sequence ID" value="KGF17622.1"/>
    <property type="molecule type" value="Genomic_DNA"/>
</dbReference>
<dbReference type="Proteomes" id="UP000029548">
    <property type="component" value="Unassembled WGS sequence"/>
</dbReference>
<protein>
    <submittedName>
        <fullName evidence="1">Uncharacterized protein</fullName>
    </submittedName>
</protein>
<name>A0A095ZG21_9CORY</name>
<evidence type="ECO:0000313" key="2">
    <source>
        <dbReference type="Proteomes" id="UP000029548"/>
    </source>
</evidence>
<gene>
    <name evidence="1" type="ORF">HMPREF1650_03470</name>
</gene>
<organism evidence="1 2">
    <name type="scientific">Corynebacterium freneyi DNF00450</name>
    <dbReference type="NCBI Taxonomy" id="1287475"/>
    <lineage>
        <taxon>Bacteria</taxon>
        <taxon>Bacillati</taxon>
        <taxon>Actinomycetota</taxon>
        <taxon>Actinomycetes</taxon>
        <taxon>Mycobacteriales</taxon>
        <taxon>Corynebacteriaceae</taxon>
        <taxon>Corynebacterium</taxon>
    </lineage>
</organism>